<dbReference type="Proteomes" id="UP000325372">
    <property type="component" value="Unassembled WGS sequence"/>
</dbReference>
<evidence type="ECO:0000313" key="2">
    <source>
        <dbReference type="Proteomes" id="UP000325372"/>
    </source>
</evidence>
<evidence type="ECO:0008006" key="3">
    <source>
        <dbReference type="Google" id="ProtNLM"/>
    </source>
</evidence>
<dbReference type="AlphaFoldDB" id="A0A5N0T568"/>
<sequence length="142" mass="16210">MFHPRAIESAPGWCDEDGIKLYTISASGAAVDPAPYRERLSEIKAARDIDWPATAAFAIFHEGASCAYLVLAWWGNDNELFTSVSVQTPNGWIEDPSRFSFCLWDLEVFWFERNGYIEHLYCEQPDLRAWRADRLSKTSTPT</sequence>
<gene>
    <name evidence="1" type="ORF">F3N42_14820</name>
</gene>
<keyword evidence="2" id="KW-1185">Reference proteome</keyword>
<evidence type="ECO:0000313" key="1">
    <source>
        <dbReference type="EMBL" id="KAA9129634.1"/>
    </source>
</evidence>
<name>A0A5N0T568_9GAMM</name>
<dbReference type="EMBL" id="VYXP01000013">
    <property type="protein sequence ID" value="KAA9129634.1"/>
    <property type="molecule type" value="Genomic_DNA"/>
</dbReference>
<reference evidence="1 2" key="1">
    <citation type="submission" date="2019-09" db="EMBL/GenBank/DDBJ databases">
        <title>Wenzhouxiangella sp. Genome sequencing and assembly.</title>
        <authorList>
            <person name="Zhang R."/>
        </authorList>
    </citation>
    <scope>NUCLEOTIDE SEQUENCE [LARGE SCALE GENOMIC DNA]</scope>
    <source>
        <strain evidence="1 2">W260</strain>
    </source>
</reference>
<proteinExistence type="predicted"/>
<organism evidence="1 2">
    <name type="scientific">Marinihelvus fidelis</name>
    <dbReference type="NCBI Taxonomy" id="2613842"/>
    <lineage>
        <taxon>Bacteria</taxon>
        <taxon>Pseudomonadati</taxon>
        <taxon>Pseudomonadota</taxon>
        <taxon>Gammaproteobacteria</taxon>
        <taxon>Chromatiales</taxon>
        <taxon>Wenzhouxiangellaceae</taxon>
        <taxon>Marinihelvus</taxon>
    </lineage>
</organism>
<comment type="caution">
    <text evidence="1">The sequence shown here is derived from an EMBL/GenBank/DDBJ whole genome shotgun (WGS) entry which is preliminary data.</text>
</comment>
<dbReference type="RefSeq" id="WP_150865467.1">
    <property type="nucleotide sequence ID" value="NZ_VYXP01000013.1"/>
</dbReference>
<accession>A0A5N0T568</accession>
<protein>
    <recommendedName>
        <fullName evidence="3">Isochorismatase</fullName>
    </recommendedName>
</protein>